<keyword evidence="1" id="KW-0472">Membrane</keyword>
<evidence type="ECO:0000313" key="2">
    <source>
        <dbReference type="EMBL" id="CAI9938096.1"/>
    </source>
</evidence>
<proteinExistence type="predicted"/>
<keyword evidence="1" id="KW-1133">Transmembrane helix</keyword>
<name>A0AA86U360_9EUKA</name>
<sequence length="145" mass="16421">MKYEPQTARFTLTCRLLDIFWEISRGSVSEQGWGSAFEVMQQPRIETPTLVRIQTPEQFSKIARVSISESKSGSVWYISCVENFSLAFLQLYNIISQVLLTLLALPGQLPTGFGLINVVFYYTAVNDSMILYNSKSIMFGLFPIS</sequence>
<keyword evidence="4" id="KW-1185">Reference proteome</keyword>
<reference evidence="3 4" key="2">
    <citation type="submission" date="2024-07" db="EMBL/GenBank/DDBJ databases">
        <authorList>
            <person name="Akdeniz Z."/>
        </authorList>
    </citation>
    <scope>NUCLEOTIDE SEQUENCE [LARGE SCALE GENOMIC DNA]</scope>
</reference>
<evidence type="ECO:0000313" key="4">
    <source>
        <dbReference type="Proteomes" id="UP001642409"/>
    </source>
</evidence>
<dbReference type="AlphaFoldDB" id="A0AA86U360"/>
<organism evidence="2">
    <name type="scientific">Hexamita inflata</name>
    <dbReference type="NCBI Taxonomy" id="28002"/>
    <lineage>
        <taxon>Eukaryota</taxon>
        <taxon>Metamonada</taxon>
        <taxon>Diplomonadida</taxon>
        <taxon>Hexamitidae</taxon>
        <taxon>Hexamitinae</taxon>
        <taxon>Hexamita</taxon>
    </lineage>
</organism>
<accession>A0AA86U360</accession>
<dbReference type="Proteomes" id="UP001642409">
    <property type="component" value="Unassembled WGS sequence"/>
</dbReference>
<gene>
    <name evidence="3" type="ORF">HINF_LOCUS24507</name>
    <name evidence="2" type="ORF">HINF_LOCUS25741</name>
</gene>
<dbReference type="EMBL" id="CAXDID020000071">
    <property type="protein sequence ID" value="CAL6014926.1"/>
    <property type="molecule type" value="Genomic_DNA"/>
</dbReference>
<evidence type="ECO:0000256" key="1">
    <source>
        <dbReference type="SAM" id="Phobius"/>
    </source>
</evidence>
<comment type="caution">
    <text evidence="2">The sequence shown here is derived from an EMBL/GenBank/DDBJ whole genome shotgun (WGS) entry which is preliminary data.</text>
</comment>
<feature type="transmembrane region" description="Helical" evidence="1">
    <location>
        <begin position="107"/>
        <end position="125"/>
    </location>
</feature>
<keyword evidence="1" id="KW-0812">Transmembrane</keyword>
<protein>
    <submittedName>
        <fullName evidence="3">Hypothetical_protein</fullName>
    </submittedName>
</protein>
<reference evidence="2" key="1">
    <citation type="submission" date="2023-06" db="EMBL/GenBank/DDBJ databases">
        <authorList>
            <person name="Kurt Z."/>
        </authorList>
    </citation>
    <scope>NUCLEOTIDE SEQUENCE</scope>
</reference>
<dbReference type="EMBL" id="CATOUU010000653">
    <property type="protein sequence ID" value="CAI9938096.1"/>
    <property type="molecule type" value="Genomic_DNA"/>
</dbReference>
<evidence type="ECO:0000313" key="3">
    <source>
        <dbReference type="EMBL" id="CAL6014926.1"/>
    </source>
</evidence>